<protein>
    <submittedName>
        <fullName evidence="1">Uncharacterized protein</fullName>
    </submittedName>
</protein>
<sequence length="80" mass="9320">MTAWRDFFEYGNELEVKGSTFLVEEQLVELVLQLKDIGWEVTRGEDIVTILQKMQGIQSRFDRIYDEIQSLLSVPAREPA</sequence>
<keyword evidence="2" id="KW-1185">Reference proteome</keyword>
<name>A0A3A1UUW5_9BACL</name>
<dbReference type="RefSeq" id="WP_119600964.1">
    <property type="nucleotide sequence ID" value="NZ_QXQA01000011.1"/>
</dbReference>
<comment type="caution">
    <text evidence="1">The sequence shown here is derived from an EMBL/GenBank/DDBJ whole genome shotgun (WGS) entry which is preliminary data.</text>
</comment>
<evidence type="ECO:0000313" key="1">
    <source>
        <dbReference type="EMBL" id="RIX51231.1"/>
    </source>
</evidence>
<reference evidence="1 2" key="1">
    <citation type="submission" date="2018-09" db="EMBL/GenBank/DDBJ databases">
        <title>Paenibacillus aracenensis nov. sp. isolated from a cave in southern Spain.</title>
        <authorList>
            <person name="Jurado V."/>
            <person name="Gutierrez-Patricio S."/>
            <person name="Gonzalez-Pimentel J.L."/>
            <person name="Miller A.Z."/>
            <person name="Laiz L."/>
            <person name="Saiz-Jimenez C."/>
        </authorList>
    </citation>
    <scope>NUCLEOTIDE SEQUENCE [LARGE SCALE GENOMIC DNA]</scope>
    <source>
        <strain evidence="1 2">DSM 22867</strain>
    </source>
</reference>
<dbReference type="AlphaFoldDB" id="A0A3A1UUW5"/>
<dbReference type="Proteomes" id="UP000266482">
    <property type="component" value="Unassembled WGS sequence"/>
</dbReference>
<dbReference type="EMBL" id="QXQA01000011">
    <property type="protein sequence ID" value="RIX51231.1"/>
    <property type="molecule type" value="Genomic_DNA"/>
</dbReference>
<evidence type="ECO:0000313" key="2">
    <source>
        <dbReference type="Proteomes" id="UP000266482"/>
    </source>
</evidence>
<accession>A0A3A1UUW5</accession>
<organism evidence="1 2">
    <name type="scientific">Paenibacillus nanensis</name>
    <dbReference type="NCBI Taxonomy" id="393251"/>
    <lineage>
        <taxon>Bacteria</taxon>
        <taxon>Bacillati</taxon>
        <taxon>Bacillota</taxon>
        <taxon>Bacilli</taxon>
        <taxon>Bacillales</taxon>
        <taxon>Paenibacillaceae</taxon>
        <taxon>Paenibacillus</taxon>
    </lineage>
</organism>
<gene>
    <name evidence="1" type="ORF">D3P08_17325</name>
</gene>
<proteinExistence type="predicted"/>